<gene>
    <name evidence="1" type="primary">6</name>
    <name evidence="1" type="ORF">SEA_EMOTION_6</name>
</gene>
<sequence length="321" mass="34405">MANDFFKPIEAAKVLANLASEDAFLSALVSRNFQDDLLGGGKGSAPVSIKIPTTLIARERDIDDITTNIVMDEIAEATETFNLDRKHDYSAVPLSEADMTLNIQDFSAQVLKPQAEAIVDSLEHKLATKLLGVPETELLTAGGAPIAYDPANPVAYFTQIRKALRKNGVAADGINMLVGTEVYANLLDANAITDASQSGSTAALREAGVGRVRGFNVVESTRVPDAEILAFHRDAVTLITRAPVVPGGASFGASVSEKGFSLRWLRDYLADKTVDRSLVSTFSAVGILPTYKIERDYATREVAVNKIENGGILHLDVSENV</sequence>
<name>A0AA49IJX9_9CAUD</name>
<accession>A0AA49IJX9</accession>
<proteinExistence type="predicted"/>
<organism evidence="1 2">
    <name type="scientific">Arthrobacter phage Emotion</name>
    <dbReference type="NCBI Taxonomy" id="3038361"/>
    <lineage>
        <taxon>Viruses</taxon>
        <taxon>Duplodnaviria</taxon>
        <taxon>Heunggongvirae</taxon>
        <taxon>Uroviricota</taxon>
        <taxon>Caudoviricetes</taxon>
        <taxon>Casidaviridae</taxon>
        <taxon>Emotionvirus</taxon>
        <taxon>Emotionvirus emotion</taxon>
    </lineage>
</organism>
<dbReference type="EMBL" id="OQ709216">
    <property type="protein sequence ID" value="WGH21355.1"/>
    <property type="molecule type" value="Genomic_DNA"/>
</dbReference>
<evidence type="ECO:0000313" key="2">
    <source>
        <dbReference type="Proteomes" id="UP001240749"/>
    </source>
</evidence>
<dbReference type="Proteomes" id="UP001240749">
    <property type="component" value="Segment"/>
</dbReference>
<keyword evidence="2" id="KW-1185">Reference proteome</keyword>
<evidence type="ECO:0000313" key="1">
    <source>
        <dbReference type="EMBL" id="WGH21355.1"/>
    </source>
</evidence>
<protein>
    <submittedName>
        <fullName evidence="1">Major capsid protein</fullName>
    </submittedName>
</protein>
<reference evidence="1" key="1">
    <citation type="submission" date="2023-03" db="EMBL/GenBank/DDBJ databases">
        <authorList>
            <person name="Barcik Weissman S.N."/>
            <person name="Chang S."/>
            <person name="Chen D.A."/>
            <person name="Chew B."/>
            <person name="De Jesus J.L."/>
            <person name="Han M.T."/>
            <person name="Hsu T.-Y."/>
            <person name="Rivera W."/>
            <person name="Vu T.L."/>
            <person name="Garza D.R."/>
            <person name="Stephenson J.C."/>
            <person name="Zorawik M."/>
            <person name="Reddi K."/>
            <person name="Freise A.C."/>
            <person name="Furlong K.P."/>
            <person name="Rudner A.D."/>
            <person name="Beyer A.R."/>
            <person name="Chong R.A."/>
            <person name="Edgington N.P."/>
            <person name="Garcia Costas A.M."/>
            <person name="Gibb B.P."/>
            <person name="Klyczek K.K."/>
            <person name="Swerdlow S.J."/>
            <person name="Russell D.A."/>
            <person name="Jacobs-Sera D."/>
            <person name="Hatfull G.F."/>
        </authorList>
    </citation>
    <scope>NUCLEOTIDE SEQUENCE</scope>
</reference>